<gene>
    <name evidence="9" type="ORF">BGW36DRAFT_382532</name>
</gene>
<dbReference type="Pfam" id="PF06775">
    <property type="entry name" value="Seipin"/>
    <property type="match status" value="1"/>
</dbReference>
<name>A0AAD4KN39_9EURO</name>
<evidence type="ECO:0000256" key="7">
    <source>
        <dbReference type="SAM" id="MobiDB-lite"/>
    </source>
</evidence>
<feature type="region of interest" description="Disordered" evidence="7">
    <location>
        <begin position="340"/>
        <end position="368"/>
    </location>
</feature>
<dbReference type="GO" id="GO:0005789">
    <property type="term" value="C:endoplasmic reticulum membrane"/>
    <property type="evidence" value="ECO:0007669"/>
    <property type="project" value="UniProtKB-SubCell"/>
</dbReference>
<dbReference type="GO" id="GO:0006629">
    <property type="term" value="P:lipid metabolic process"/>
    <property type="evidence" value="ECO:0007669"/>
    <property type="project" value="UniProtKB-KW"/>
</dbReference>
<feature type="compositionally biased region" description="Basic and acidic residues" evidence="7">
    <location>
        <begin position="285"/>
        <end position="294"/>
    </location>
</feature>
<feature type="compositionally biased region" description="Acidic residues" evidence="7">
    <location>
        <begin position="303"/>
        <end position="315"/>
    </location>
</feature>
<evidence type="ECO:0000256" key="8">
    <source>
        <dbReference type="SAM" id="Phobius"/>
    </source>
</evidence>
<dbReference type="GO" id="GO:0140042">
    <property type="term" value="P:lipid droplet formation"/>
    <property type="evidence" value="ECO:0007669"/>
    <property type="project" value="UniProtKB-ARBA"/>
</dbReference>
<feature type="compositionally biased region" description="Polar residues" evidence="7">
    <location>
        <begin position="316"/>
        <end position="327"/>
    </location>
</feature>
<dbReference type="EMBL" id="JAJTJA010000008">
    <property type="protein sequence ID" value="KAH8695356.1"/>
    <property type="molecule type" value="Genomic_DNA"/>
</dbReference>
<proteinExistence type="predicted"/>
<accession>A0AAD4KN39</accession>
<comment type="caution">
    <text evidence="9">The sequence shown here is derived from an EMBL/GenBank/DDBJ whole genome shotgun (WGS) entry which is preliminary data.</text>
</comment>
<reference evidence="9" key="1">
    <citation type="submission" date="2021-12" db="EMBL/GenBank/DDBJ databases">
        <title>Convergent genome expansion in fungi linked to evolution of root-endophyte symbiosis.</title>
        <authorList>
            <consortium name="DOE Joint Genome Institute"/>
            <person name="Ke Y.-H."/>
            <person name="Bonito G."/>
            <person name="Liao H.-L."/>
            <person name="Looney B."/>
            <person name="Rojas-Flechas A."/>
            <person name="Nash J."/>
            <person name="Hameed K."/>
            <person name="Schadt C."/>
            <person name="Martin F."/>
            <person name="Crous P.W."/>
            <person name="Miettinen O."/>
            <person name="Magnuson J.K."/>
            <person name="Labbe J."/>
            <person name="Jacobson D."/>
            <person name="Doktycz M.J."/>
            <person name="Veneault-Fourrey C."/>
            <person name="Kuo A."/>
            <person name="Mondo S."/>
            <person name="Calhoun S."/>
            <person name="Riley R."/>
            <person name="Ohm R."/>
            <person name="LaButti K."/>
            <person name="Andreopoulos B."/>
            <person name="Pangilinan J."/>
            <person name="Nolan M."/>
            <person name="Tritt A."/>
            <person name="Clum A."/>
            <person name="Lipzen A."/>
            <person name="Daum C."/>
            <person name="Barry K."/>
            <person name="Grigoriev I.V."/>
            <person name="Vilgalys R."/>
        </authorList>
    </citation>
    <scope>NUCLEOTIDE SEQUENCE</scope>
    <source>
        <strain evidence="9">PMI_201</strain>
    </source>
</reference>
<dbReference type="Proteomes" id="UP001201262">
    <property type="component" value="Unassembled WGS sequence"/>
</dbReference>
<dbReference type="PANTHER" id="PTHR21212:SF0">
    <property type="entry name" value="SEIPIN"/>
    <property type="match status" value="1"/>
</dbReference>
<keyword evidence="2 8" id="KW-0812">Transmembrane</keyword>
<comment type="subcellular location">
    <subcellularLocation>
        <location evidence="1">Endoplasmic reticulum membrane</location>
        <topology evidence="1">Multi-pass membrane protein</topology>
    </subcellularLocation>
</comment>
<sequence>MDEKEDFSGDEYEYEGSILSRVADVVTTPFRALISKEAQKAYLGTFLFLITSTLLFVIAFVAYWVFYFTYVPQIGLQSAVHLQFGDTNPWGTAIIGSELTALQEYDVSVSLHLPRTPENLAAGNFMLDLALIPPQEPTEGKNASNSLIARSRRPAILTYASPVVDMARKVSRMPLYLVGLQREEETLNIQMMERVEFARGWRNIPSNLRLEIHSREQMQVYDVQVKFKARFSGLRWFMYNWRILSCLVFTSMFWSMSMISSSVTWFLFSTFSKPKDHNDVTIKKEDEEGIDTKERTKKQGTKDEEDLIKEEEIEESTNIPPLSSDYTELTGFTSYQANVGLGTGLDRPPVQEVQRRRSHSQGHGDDDA</sequence>
<evidence type="ECO:0000313" key="9">
    <source>
        <dbReference type="EMBL" id="KAH8695356.1"/>
    </source>
</evidence>
<evidence type="ECO:0000256" key="4">
    <source>
        <dbReference type="ARBA" id="ARBA00022989"/>
    </source>
</evidence>
<evidence type="ECO:0000256" key="2">
    <source>
        <dbReference type="ARBA" id="ARBA00022692"/>
    </source>
</evidence>
<protein>
    <submittedName>
        <fullName evidence="9">Adipose-regulatory protein-domain-containing protein</fullName>
    </submittedName>
</protein>
<evidence type="ECO:0000256" key="6">
    <source>
        <dbReference type="ARBA" id="ARBA00023136"/>
    </source>
</evidence>
<evidence type="ECO:0000313" key="10">
    <source>
        <dbReference type="Proteomes" id="UP001201262"/>
    </source>
</evidence>
<keyword evidence="10" id="KW-1185">Reference proteome</keyword>
<dbReference type="RefSeq" id="XP_046070498.1">
    <property type="nucleotide sequence ID" value="XM_046216555.1"/>
</dbReference>
<dbReference type="CDD" id="cd23995">
    <property type="entry name" value="Seipin_BSCL2_like"/>
    <property type="match status" value="1"/>
</dbReference>
<evidence type="ECO:0000256" key="1">
    <source>
        <dbReference type="ARBA" id="ARBA00004477"/>
    </source>
</evidence>
<keyword evidence="4 8" id="KW-1133">Transmembrane helix</keyword>
<dbReference type="AlphaFoldDB" id="A0AAD4KN39"/>
<keyword evidence="3" id="KW-0256">Endoplasmic reticulum</keyword>
<feature type="region of interest" description="Disordered" evidence="7">
    <location>
        <begin position="285"/>
        <end position="327"/>
    </location>
</feature>
<evidence type="ECO:0000256" key="3">
    <source>
        <dbReference type="ARBA" id="ARBA00022824"/>
    </source>
</evidence>
<dbReference type="InterPro" id="IPR009617">
    <property type="entry name" value="Seipin"/>
</dbReference>
<feature type="transmembrane region" description="Helical" evidence="8">
    <location>
        <begin position="241"/>
        <end position="268"/>
    </location>
</feature>
<dbReference type="GeneID" id="70246842"/>
<organism evidence="9 10">
    <name type="scientific">Talaromyces proteolyticus</name>
    <dbReference type="NCBI Taxonomy" id="1131652"/>
    <lineage>
        <taxon>Eukaryota</taxon>
        <taxon>Fungi</taxon>
        <taxon>Dikarya</taxon>
        <taxon>Ascomycota</taxon>
        <taxon>Pezizomycotina</taxon>
        <taxon>Eurotiomycetes</taxon>
        <taxon>Eurotiomycetidae</taxon>
        <taxon>Eurotiales</taxon>
        <taxon>Trichocomaceae</taxon>
        <taxon>Talaromyces</taxon>
        <taxon>Talaromyces sect. Bacilispori</taxon>
    </lineage>
</organism>
<dbReference type="PANTHER" id="PTHR21212">
    <property type="entry name" value="BERNARDINELLI-SEIP CONGENITAL LIPODYSTROPHY 2 HOMOLOG BSCL2 PROTEIN"/>
    <property type="match status" value="1"/>
</dbReference>
<keyword evidence="6 8" id="KW-0472">Membrane</keyword>
<keyword evidence="5" id="KW-0443">Lipid metabolism</keyword>
<evidence type="ECO:0000256" key="5">
    <source>
        <dbReference type="ARBA" id="ARBA00023098"/>
    </source>
</evidence>
<feature type="transmembrane region" description="Helical" evidence="8">
    <location>
        <begin position="41"/>
        <end position="66"/>
    </location>
</feature>